<organism evidence="1">
    <name type="scientific">Dictyoglomus thermophilum</name>
    <dbReference type="NCBI Taxonomy" id="14"/>
    <lineage>
        <taxon>Bacteria</taxon>
        <taxon>Pseudomonadati</taxon>
        <taxon>Dictyoglomota</taxon>
        <taxon>Dictyoglomia</taxon>
        <taxon>Dictyoglomales</taxon>
        <taxon>Dictyoglomaceae</taxon>
        <taxon>Dictyoglomus</taxon>
    </lineage>
</organism>
<dbReference type="EMBL" id="DTIN01000013">
    <property type="protein sequence ID" value="HFX13268.1"/>
    <property type="molecule type" value="Genomic_DNA"/>
</dbReference>
<reference evidence="1" key="1">
    <citation type="journal article" date="2020" name="mSystems">
        <title>Genome- and Community-Level Interaction Insights into Carbon Utilization and Element Cycling Functions of Hydrothermarchaeota in Hydrothermal Sediment.</title>
        <authorList>
            <person name="Zhou Z."/>
            <person name="Liu Y."/>
            <person name="Xu W."/>
            <person name="Pan J."/>
            <person name="Luo Z.H."/>
            <person name="Li M."/>
        </authorList>
    </citation>
    <scope>NUCLEOTIDE SEQUENCE [LARGE SCALE GENOMIC DNA]</scope>
    <source>
        <strain evidence="1">SpSt-81</strain>
    </source>
</reference>
<protein>
    <submittedName>
        <fullName evidence="1">Uncharacterized protein</fullName>
    </submittedName>
</protein>
<dbReference type="AlphaFoldDB" id="A0A7C3MHJ8"/>
<proteinExistence type="predicted"/>
<comment type="caution">
    <text evidence="1">The sequence shown here is derived from an EMBL/GenBank/DDBJ whole genome shotgun (WGS) entry which is preliminary data.</text>
</comment>
<name>A0A7C3MHJ8_DICTH</name>
<accession>A0A7C3MHJ8</accession>
<sequence length="134" mass="15168">MEKVNSPEGYLIDPVKTYFIEKIRAKGIEVVYDKAQADYIAELTIVSANSRRSFNWVFLFLFYFWPIVPATTVQGDAIVAVRIFDINGQEVVFDQAGSVKSGMWFFGDFVSGNSVKRDAALDCINKIVSRLNIR</sequence>
<evidence type="ECO:0000313" key="1">
    <source>
        <dbReference type="EMBL" id="HFX13268.1"/>
    </source>
</evidence>
<gene>
    <name evidence="1" type="ORF">ENW00_03790</name>
</gene>